<keyword evidence="3" id="KW-0233">DNA recombination</keyword>
<dbReference type="GO" id="GO:0015074">
    <property type="term" value="P:DNA integration"/>
    <property type="evidence" value="ECO:0007669"/>
    <property type="project" value="InterPro"/>
</dbReference>
<dbReference type="Gene3D" id="1.10.443.10">
    <property type="entry name" value="Intergrase catalytic core"/>
    <property type="match status" value="1"/>
</dbReference>
<proteinExistence type="inferred from homology"/>
<dbReference type="InterPro" id="IPR013762">
    <property type="entry name" value="Integrase-like_cat_sf"/>
</dbReference>
<dbReference type="InterPro" id="IPR002104">
    <property type="entry name" value="Integrase_catalytic"/>
</dbReference>
<accession>A0A387BJU8</accession>
<dbReference type="Gene3D" id="1.10.150.130">
    <property type="match status" value="1"/>
</dbReference>
<organism evidence="7 8">
    <name type="scientific">Lactococcus allomyrinae</name>
    <dbReference type="NCBI Taxonomy" id="2419773"/>
    <lineage>
        <taxon>Bacteria</taxon>
        <taxon>Bacillati</taxon>
        <taxon>Bacillota</taxon>
        <taxon>Bacilli</taxon>
        <taxon>Lactobacillales</taxon>
        <taxon>Streptococcaceae</taxon>
        <taxon>Lactococcus</taxon>
    </lineage>
</organism>
<dbReference type="InterPro" id="IPR044068">
    <property type="entry name" value="CB"/>
</dbReference>
<name>A0A387BJU8_9LACT</name>
<dbReference type="InterPro" id="IPR010998">
    <property type="entry name" value="Integrase_recombinase_N"/>
</dbReference>
<dbReference type="PROSITE" id="PS51898">
    <property type="entry name" value="TYR_RECOMBINASE"/>
    <property type="match status" value="1"/>
</dbReference>
<evidence type="ECO:0000256" key="2">
    <source>
        <dbReference type="ARBA" id="ARBA00023125"/>
    </source>
</evidence>
<evidence type="ECO:0000256" key="1">
    <source>
        <dbReference type="ARBA" id="ARBA00008857"/>
    </source>
</evidence>
<feature type="domain" description="Tyr recombinase" evidence="5">
    <location>
        <begin position="177"/>
        <end position="375"/>
    </location>
</feature>
<evidence type="ECO:0000259" key="6">
    <source>
        <dbReference type="PROSITE" id="PS51900"/>
    </source>
</evidence>
<dbReference type="InterPro" id="IPR050090">
    <property type="entry name" value="Tyrosine_recombinase_XerCD"/>
</dbReference>
<dbReference type="OrthoDB" id="9803188at2"/>
<dbReference type="Proteomes" id="UP000269374">
    <property type="component" value="Chromosome"/>
</dbReference>
<evidence type="ECO:0000259" key="5">
    <source>
        <dbReference type="PROSITE" id="PS51898"/>
    </source>
</evidence>
<keyword evidence="2 4" id="KW-0238">DNA-binding</keyword>
<dbReference type="PROSITE" id="PS51900">
    <property type="entry name" value="CB"/>
    <property type="match status" value="1"/>
</dbReference>
<dbReference type="InterPro" id="IPR011010">
    <property type="entry name" value="DNA_brk_join_enz"/>
</dbReference>
<dbReference type="PANTHER" id="PTHR30349:SF64">
    <property type="entry name" value="PROPHAGE INTEGRASE INTD-RELATED"/>
    <property type="match status" value="1"/>
</dbReference>
<evidence type="ECO:0000313" key="8">
    <source>
        <dbReference type="Proteomes" id="UP000269374"/>
    </source>
</evidence>
<keyword evidence="8" id="KW-1185">Reference proteome</keyword>
<dbReference type="Pfam" id="PF00589">
    <property type="entry name" value="Phage_integrase"/>
    <property type="match status" value="1"/>
</dbReference>
<reference evidence="7 8" key="1">
    <citation type="submission" date="2018-09" db="EMBL/GenBank/DDBJ databases">
        <title>Genome sequencing of strain 1JSPR-7.</title>
        <authorList>
            <person name="Heo J."/>
            <person name="Kim S.-J."/>
            <person name="Kwon S.-W."/>
        </authorList>
    </citation>
    <scope>NUCLEOTIDE SEQUENCE [LARGE SCALE GENOMIC DNA]</scope>
    <source>
        <strain evidence="7 8">1JSPR-7</strain>
    </source>
</reference>
<sequence length="382" mass="45620">MFLKKLSNGKYRYFEKFFDEKQNKWRQVTITKKSKSRVTQGEAKTELSLKISNIMKLYEEVEQSEDSNECLLTQKIFKEWRVIRNVELKASSAVSEEKSFSKFLEQFGSRKIQEIKSQEIQTFILGLHLSASTRALRKTYYNLFFSYAKKVGYIADNPMERVVLPKARTTFEEVRKKKNKFLNKEEMRRILDYSYQNVSQVRKTMVYEFLFLTGLRIGELQALRWQDIDFEKRQLFVRHTLNVYGYSEQERQLLSPKTSHSYRSIYINTRCIEIVDYFRKNMKDSDFIFVTEKGRMFHRGNLSKYFGRICQILDKDSDVSRTYNLHMLRHSHISLLIELGVPIKSIMERVGHSNEKMILQIYSHMTIKMQEDLSDKLENLDL</sequence>
<dbReference type="PANTHER" id="PTHR30349">
    <property type="entry name" value="PHAGE INTEGRASE-RELATED"/>
    <property type="match status" value="1"/>
</dbReference>
<evidence type="ECO:0000313" key="7">
    <source>
        <dbReference type="EMBL" id="AYG01296.1"/>
    </source>
</evidence>
<feature type="domain" description="Core-binding (CB)" evidence="6">
    <location>
        <begin position="61"/>
        <end position="149"/>
    </location>
</feature>
<evidence type="ECO:0000256" key="3">
    <source>
        <dbReference type="ARBA" id="ARBA00023172"/>
    </source>
</evidence>
<dbReference type="EMBL" id="CP032627">
    <property type="protein sequence ID" value="AYG01296.1"/>
    <property type="molecule type" value="Genomic_DNA"/>
</dbReference>
<dbReference type="GO" id="GO:0006310">
    <property type="term" value="P:DNA recombination"/>
    <property type="evidence" value="ECO:0007669"/>
    <property type="project" value="UniProtKB-KW"/>
</dbReference>
<dbReference type="KEGG" id="lact:D7I46_09420"/>
<dbReference type="GO" id="GO:0003677">
    <property type="term" value="F:DNA binding"/>
    <property type="evidence" value="ECO:0007669"/>
    <property type="project" value="UniProtKB-UniRule"/>
</dbReference>
<gene>
    <name evidence="7" type="ORF">D7I46_09420</name>
</gene>
<dbReference type="SUPFAM" id="SSF56349">
    <property type="entry name" value="DNA breaking-rejoining enzymes"/>
    <property type="match status" value="1"/>
</dbReference>
<dbReference type="AlphaFoldDB" id="A0A387BJU8"/>
<comment type="similarity">
    <text evidence="1">Belongs to the 'phage' integrase family.</text>
</comment>
<dbReference type="RefSeq" id="WP_120772669.1">
    <property type="nucleotide sequence ID" value="NZ_CP032627.1"/>
</dbReference>
<dbReference type="CDD" id="cd01189">
    <property type="entry name" value="INT_ICEBs1_C_like"/>
    <property type="match status" value="1"/>
</dbReference>
<evidence type="ECO:0000256" key="4">
    <source>
        <dbReference type="PROSITE-ProRule" id="PRU01248"/>
    </source>
</evidence>
<protein>
    <submittedName>
        <fullName evidence="7">Site-specific integrase</fullName>
    </submittedName>
</protein>